<dbReference type="Pfam" id="PF00126">
    <property type="entry name" value="HTH_1"/>
    <property type="match status" value="1"/>
</dbReference>
<evidence type="ECO:0000313" key="6">
    <source>
        <dbReference type="EMBL" id="AIJ09589.1"/>
    </source>
</evidence>
<organism evidence="6 7">
    <name type="scientific">Edwardsiella anguillarum ET080813</name>
    <dbReference type="NCBI Taxonomy" id="667120"/>
    <lineage>
        <taxon>Bacteria</taxon>
        <taxon>Pseudomonadati</taxon>
        <taxon>Pseudomonadota</taxon>
        <taxon>Gammaproteobacteria</taxon>
        <taxon>Enterobacterales</taxon>
        <taxon>Hafniaceae</taxon>
        <taxon>Edwardsiella</taxon>
    </lineage>
</organism>
<dbReference type="HOGENOM" id="CLU_039613_16_2_6"/>
<dbReference type="SUPFAM" id="SSF53850">
    <property type="entry name" value="Periplasmic binding protein-like II"/>
    <property type="match status" value="1"/>
</dbReference>
<dbReference type="SUPFAM" id="SSF46785">
    <property type="entry name" value="Winged helix' DNA-binding domain"/>
    <property type="match status" value="1"/>
</dbReference>
<evidence type="ECO:0000256" key="3">
    <source>
        <dbReference type="ARBA" id="ARBA00023125"/>
    </source>
</evidence>
<evidence type="ECO:0000256" key="1">
    <source>
        <dbReference type="ARBA" id="ARBA00009437"/>
    </source>
</evidence>
<dbReference type="PROSITE" id="PS50931">
    <property type="entry name" value="HTH_LYSR"/>
    <property type="match status" value="1"/>
</dbReference>
<dbReference type="EMBL" id="CP006664">
    <property type="protein sequence ID" value="AIJ09589.1"/>
    <property type="molecule type" value="Genomic_DNA"/>
</dbReference>
<dbReference type="Gene3D" id="3.40.190.290">
    <property type="match status" value="1"/>
</dbReference>
<accession>A0A076LVN8</accession>
<keyword evidence="4" id="KW-0804">Transcription</keyword>
<dbReference type="InterPro" id="IPR058163">
    <property type="entry name" value="LysR-type_TF_proteobact-type"/>
</dbReference>
<dbReference type="InterPro" id="IPR036388">
    <property type="entry name" value="WH-like_DNA-bd_sf"/>
</dbReference>
<dbReference type="PRINTS" id="PR00039">
    <property type="entry name" value="HTHLYSR"/>
</dbReference>
<evidence type="ECO:0000259" key="5">
    <source>
        <dbReference type="PROSITE" id="PS50931"/>
    </source>
</evidence>
<dbReference type="RefSeq" id="WP_034164415.1">
    <property type="nucleotide sequence ID" value="NZ_CP006664.1"/>
</dbReference>
<comment type="similarity">
    <text evidence="1">Belongs to the LysR transcriptional regulatory family.</text>
</comment>
<dbReference type="GO" id="GO:0043565">
    <property type="term" value="F:sequence-specific DNA binding"/>
    <property type="evidence" value="ECO:0007669"/>
    <property type="project" value="TreeGrafter"/>
</dbReference>
<keyword evidence="2" id="KW-0805">Transcription regulation</keyword>
<evidence type="ECO:0000313" key="7">
    <source>
        <dbReference type="Proteomes" id="UP000028681"/>
    </source>
</evidence>
<dbReference type="PANTHER" id="PTHR30537">
    <property type="entry name" value="HTH-TYPE TRANSCRIPTIONAL REGULATOR"/>
    <property type="match status" value="1"/>
</dbReference>
<dbReference type="FunFam" id="1.10.10.10:FF:000001">
    <property type="entry name" value="LysR family transcriptional regulator"/>
    <property type="match status" value="1"/>
</dbReference>
<dbReference type="KEGG" id="ete:ETEE_3161"/>
<dbReference type="Gene3D" id="1.10.10.10">
    <property type="entry name" value="Winged helix-like DNA-binding domain superfamily/Winged helix DNA-binding domain"/>
    <property type="match status" value="1"/>
</dbReference>
<gene>
    <name evidence="6" type="ORF">ETEE_3161</name>
</gene>
<protein>
    <submittedName>
        <fullName evidence="6">Transcriptional regulator, LysR family</fullName>
    </submittedName>
</protein>
<dbReference type="InterPro" id="IPR036390">
    <property type="entry name" value="WH_DNA-bd_sf"/>
</dbReference>
<feature type="domain" description="HTH lysR-type" evidence="5">
    <location>
        <begin position="5"/>
        <end position="62"/>
    </location>
</feature>
<dbReference type="CDD" id="cd08422">
    <property type="entry name" value="PBP2_CrgA_like"/>
    <property type="match status" value="1"/>
</dbReference>
<evidence type="ECO:0000256" key="2">
    <source>
        <dbReference type="ARBA" id="ARBA00023015"/>
    </source>
</evidence>
<proteinExistence type="inferred from homology"/>
<dbReference type="InterPro" id="IPR005119">
    <property type="entry name" value="LysR_subst-bd"/>
</dbReference>
<keyword evidence="3" id="KW-0238">DNA-binding</keyword>
<sequence length="304" mass="34288">MLNAYTLHQLSVFVRIIEMGSLSKAARELGLSRSAVSKSLATLEQQLGVLLIKRSTRRLFLTEQGAAVFNRAIMLLDACQDLFTQLHSETEPEGVLRLSCSVAYGSTCLPDAISAYQRQFPRVRIHVDLNDELINLAERNFDMVLRITQRQWERANAFLLGKVNWIYCCSPHYLQGKPAITQPADLSHHRCLTNPVMSYQDKWVFCGRDGQQMIAVDSRLTSNSSLTLLKVLLNHNGVSCLPDYLAEAYIARGELVHLLPDYHAGIFHYLYAIEKTSRVVNPLTRSFIAHLKATLPVYHEGTGE</sequence>
<evidence type="ECO:0000256" key="4">
    <source>
        <dbReference type="ARBA" id="ARBA00023163"/>
    </source>
</evidence>
<dbReference type="GO" id="GO:0006351">
    <property type="term" value="P:DNA-templated transcription"/>
    <property type="evidence" value="ECO:0007669"/>
    <property type="project" value="TreeGrafter"/>
</dbReference>
<dbReference type="Pfam" id="PF03466">
    <property type="entry name" value="LysR_substrate"/>
    <property type="match status" value="1"/>
</dbReference>
<dbReference type="GeneID" id="33940642"/>
<dbReference type="InterPro" id="IPR000847">
    <property type="entry name" value="LysR_HTH_N"/>
</dbReference>
<dbReference type="AlphaFoldDB" id="A0A076LVN8"/>
<dbReference type="PANTHER" id="PTHR30537:SF35">
    <property type="entry name" value="TRANSCRIPTIONAL REGULATORY PROTEIN"/>
    <property type="match status" value="1"/>
</dbReference>
<reference evidence="6 7" key="1">
    <citation type="journal article" date="2012" name="PLoS ONE">
        <title>Edwardsiella comparative phylogenomics reveal the new intra/inter-species taxonomic relationships, virulence evolution and niche adaptation mechanisms.</title>
        <authorList>
            <person name="Yang M."/>
            <person name="Lv Y."/>
            <person name="Xiao J."/>
            <person name="Wu H."/>
            <person name="Zheng H."/>
            <person name="Liu Q."/>
            <person name="Zhang Y."/>
            <person name="Wang Q."/>
        </authorList>
    </citation>
    <scope>NUCLEOTIDE SEQUENCE [LARGE SCALE GENOMIC DNA]</scope>
    <source>
        <strain evidence="7">080813</strain>
    </source>
</reference>
<dbReference type="Proteomes" id="UP000028681">
    <property type="component" value="Chromosome"/>
</dbReference>
<name>A0A076LVN8_9GAMM</name>
<dbReference type="GO" id="GO:0003700">
    <property type="term" value="F:DNA-binding transcription factor activity"/>
    <property type="evidence" value="ECO:0007669"/>
    <property type="project" value="InterPro"/>
</dbReference>